<dbReference type="GO" id="GO:0006260">
    <property type="term" value="P:DNA replication"/>
    <property type="evidence" value="ECO:0007669"/>
    <property type="project" value="UniProtKB-KW"/>
</dbReference>
<evidence type="ECO:0000256" key="11">
    <source>
        <dbReference type="ARBA" id="ARBA00038905"/>
    </source>
</evidence>
<evidence type="ECO:0000313" key="14">
    <source>
        <dbReference type="EMBL" id="NYD75784.1"/>
    </source>
</evidence>
<evidence type="ECO:0000256" key="10">
    <source>
        <dbReference type="ARBA" id="ARBA00035861"/>
    </source>
</evidence>
<dbReference type="InterPro" id="IPR000086">
    <property type="entry name" value="NUDIX_hydrolase_dom"/>
</dbReference>
<dbReference type="EMBL" id="JACCBJ010000001">
    <property type="protein sequence ID" value="NYD75784.1"/>
    <property type="molecule type" value="Genomic_DNA"/>
</dbReference>
<gene>
    <name evidence="14" type="ORF">BJ963_003303</name>
</gene>
<dbReference type="Pfam" id="PF00293">
    <property type="entry name" value="NUDIX"/>
    <property type="match status" value="1"/>
</dbReference>
<evidence type="ECO:0000256" key="5">
    <source>
        <dbReference type="ARBA" id="ARBA00022723"/>
    </source>
</evidence>
<keyword evidence="7 12" id="KW-0378">Hydrolase</keyword>
<reference evidence="14 15" key="1">
    <citation type="submission" date="2020-07" db="EMBL/GenBank/DDBJ databases">
        <title>Sequencing the genomes of 1000 actinobacteria strains.</title>
        <authorList>
            <person name="Klenk H.-P."/>
        </authorList>
    </citation>
    <scope>NUCLEOTIDE SEQUENCE [LARGE SCALE GENOMIC DNA]</scope>
    <source>
        <strain evidence="14 15">DSM 23871</strain>
    </source>
</reference>
<dbReference type="PROSITE" id="PS51462">
    <property type="entry name" value="NUDIX"/>
    <property type="match status" value="1"/>
</dbReference>
<dbReference type="SUPFAM" id="SSF55811">
    <property type="entry name" value="Nudix"/>
    <property type="match status" value="1"/>
</dbReference>
<comment type="caution">
    <text evidence="14">The sequence shown here is derived from an EMBL/GenBank/DDBJ whole genome shotgun (WGS) entry which is preliminary data.</text>
</comment>
<dbReference type="CDD" id="cd04693">
    <property type="entry name" value="NUDIX_Hydrolase"/>
    <property type="match status" value="1"/>
</dbReference>
<dbReference type="InterPro" id="IPR020084">
    <property type="entry name" value="NUDIX_hydrolase_CS"/>
</dbReference>
<dbReference type="InterPro" id="IPR015797">
    <property type="entry name" value="NUDIX_hydrolase-like_dom_sf"/>
</dbReference>
<dbReference type="InterPro" id="IPR047127">
    <property type="entry name" value="MutT-like"/>
</dbReference>
<comment type="cofactor">
    <cofactor evidence="1">
        <name>Mg(2+)</name>
        <dbReference type="ChEBI" id="CHEBI:18420"/>
    </cofactor>
</comment>
<organism evidence="14 15">
    <name type="scientific">Leifsonia soli</name>
    <dbReference type="NCBI Taxonomy" id="582665"/>
    <lineage>
        <taxon>Bacteria</taxon>
        <taxon>Bacillati</taxon>
        <taxon>Actinomycetota</taxon>
        <taxon>Actinomycetes</taxon>
        <taxon>Micrococcales</taxon>
        <taxon>Microbacteriaceae</taxon>
        <taxon>Leifsonia</taxon>
    </lineage>
</organism>
<evidence type="ECO:0000256" key="6">
    <source>
        <dbReference type="ARBA" id="ARBA00022763"/>
    </source>
</evidence>
<evidence type="ECO:0000256" key="7">
    <source>
        <dbReference type="ARBA" id="ARBA00022801"/>
    </source>
</evidence>
<feature type="domain" description="Nudix hydrolase" evidence="13">
    <location>
        <begin position="32"/>
        <end position="158"/>
    </location>
</feature>
<keyword evidence="6" id="KW-0227">DNA damage</keyword>
<sequence length="173" mass="18791">MNGDEWWDVVDADGVSTGERFMRGAPEWPDGAFHLIVATCVVRLDGSVLLTQRAPGKEFGYGWEFPGGSVLAGETSRTAASRELREETGIAVIPDALILVARFVEASALLDLYVAEAPSSHQLHLQATEVMAAAWVTITEVERRLDAQVMASPWNTRLAALWPKTKTTILGAL</sequence>
<proteinExistence type="inferred from homology"/>
<dbReference type="GO" id="GO:0044716">
    <property type="term" value="F:8-oxo-GDP phosphatase activity"/>
    <property type="evidence" value="ECO:0007669"/>
    <property type="project" value="TreeGrafter"/>
</dbReference>
<dbReference type="RefSeq" id="WP_179457601.1">
    <property type="nucleotide sequence ID" value="NZ_BAAAPX010000001.1"/>
</dbReference>
<dbReference type="PANTHER" id="PTHR47707">
    <property type="entry name" value="8-OXO-DGTP DIPHOSPHATASE"/>
    <property type="match status" value="1"/>
</dbReference>
<name>A0A852T5C1_9MICO</name>
<keyword evidence="8" id="KW-0460">Magnesium</keyword>
<protein>
    <recommendedName>
        <fullName evidence="11">8-oxo-dGTP diphosphatase</fullName>
        <ecNumber evidence="11">3.6.1.55</ecNumber>
    </recommendedName>
</protein>
<evidence type="ECO:0000256" key="3">
    <source>
        <dbReference type="ARBA" id="ARBA00022457"/>
    </source>
</evidence>
<dbReference type="PANTHER" id="PTHR47707:SF1">
    <property type="entry name" value="NUDIX HYDROLASE FAMILY PROTEIN"/>
    <property type="match status" value="1"/>
</dbReference>
<dbReference type="EC" id="3.6.1.55" evidence="11"/>
<evidence type="ECO:0000256" key="4">
    <source>
        <dbReference type="ARBA" id="ARBA00022705"/>
    </source>
</evidence>
<accession>A0A852T5C1</accession>
<dbReference type="GO" id="GO:0046872">
    <property type="term" value="F:metal ion binding"/>
    <property type="evidence" value="ECO:0007669"/>
    <property type="project" value="UniProtKB-KW"/>
</dbReference>
<evidence type="ECO:0000256" key="9">
    <source>
        <dbReference type="ARBA" id="ARBA00023204"/>
    </source>
</evidence>
<evidence type="ECO:0000256" key="1">
    <source>
        <dbReference type="ARBA" id="ARBA00001946"/>
    </source>
</evidence>
<evidence type="ECO:0000256" key="12">
    <source>
        <dbReference type="RuleBase" id="RU003476"/>
    </source>
</evidence>
<keyword evidence="3" id="KW-0515">Mutator protein</keyword>
<evidence type="ECO:0000313" key="15">
    <source>
        <dbReference type="Proteomes" id="UP000589620"/>
    </source>
</evidence>
<dbReference type="GO" id="GO:0006281">
    <property type="term" value="P:DNA repair"/>
    <property type="evidence" value="ECO:0007669"/>
    <property type="project" value="UniProtKB-KW"/>
</dbReference>
<dbReference type="PRINTS" id="PR00502">
    <property type="entry name" value="NUDIXFAMILY"/>
</dbReference>
<comment type="catalytic activity">
    <reaction evidence="10">
        <text>8-oxo-dGTP + H2O = 8-oxo-dGMP + diphosphate + H(+)</text>
        <dbReference type="Rhea" id="RHEA:31575"/>
        <dbReference type="ChEBI" id="CHEBI:15377"/>
        <dbReference type="ChEBI" id="CHEBI:15378"/>
        <dbReference type="ChEBI" id="CHEBI:33019"/>
        <dbReference type="ChEBI" id="CHEBI:63224"/>
        <dbReference type="ChEBI" id="CHEBI:77896"/>
        <dbReference type="EC" id="3.6.1.55"/>
    </reaction>
</comment>
<evidence type="ECO:0000256" key="2">
    <source>
        <dbReference type="ARBA" id="ARBA00005582"/>
    </source>
</evidence>
<keyword evidence="15" id="KW-1185">Reference proteome</keyword>
<dbReference type="GO" id="GO:0035539">
    <property type="term" value="F:8-oxo-7,8-dihydrodeoxyguanosine triphosphate pyrophosphatase activity"/>
    <property type="evidence" value="ECO:0007669"/>
    <property type="project" value="UniProtKB-EC"/>
</dbReference>
<dbReference type="GO" id="GO:0044715">
    <property type="term" value="F:8-oxo-dGDP phosphatase activity"/>
    <property type="evidence" value="ECO:0007669"/>
    <property type="project" value="TreeGrafter"/>
</dbReference>
<keyword evidence="5" id="KW-0479">Metal-binding</keyword>
<evidence type="ECO:0000256" key="8">
    <source>
        <dbReference type="ARBA" id="ARBA00022842"/>
    </source>
</evidence>
<dbReference type="Gene3D" id="3.90.79.10">
    <property type="entry name" value="Nucleoside Triphosphate Pyrophosphohydrolase"/>
    <property type="match status" value="1"/>
</dbReference>
<evidence type="ECO:0000259" key="13">
    <source>
        <dbReference type="PROSITE" id="PS51462"/>
    </source>
</evidence>
<keyword evidence="4" id="KW-0235">DNA replication</keyword>
<dbReference type="PROSITE" id="PS00893">
    <property type="entry name" value="NUDIX_BOX"/>
    <property type="match status" value="1"/>
</dbReference>
<dbReference type="GO" id="GO:0008413">
    <property type="term" value="F:8-oxo-7,8-dihydroguanosine triphosphate pyrophosphatase activity"/>
    <property type="evidence" value="ECO:0007669"/>
    <property type="project" value="TreeGrafter"/>
</dbReference>
<dbReference type="InterPro" id="IPR020476">
    <property type="entry name" value="Nudix_hydrolase"/>
</dbReference>
<dbReference type="AlphaFoldDB" id="A0A852T5C1"/>
<keyword evidence="9" id="KW-0234">DNA repair</keyword>
<comment type="similarity">
    <text evidence="2 12">Belongs to the Nudix hydrolase family.</text>
</comment>
<dbReference type="Proteomes" id="UP000589620">
    <property type="component" value="Unassembled WGS sequence"/>
</dbReference>